<dbReference type="Proteomes" id="UP000226191">
    <property type="component" value="Unassembled WGS sequence"/>
</dbReference>
<protein>
    <submittedName>
        <fullName evidence="1">Uncharacterized protein</fullName>
    </submittedName>
</protein>
<dbReference type="RefSeq" id="WP_002516134.1">
    <property type="nucleotide sequence ID" value="NZ_AP022844.1"/>
</dbReference>
<dbReference type="AlphaFoldDB" id="A0A8B2VJ74"/>
<dbReference type="Pfam" id="PF09438">
    <property type="entry name" value="DUF2017"/>
    <property type="match status" value="1"/>
</dbReference>
<dbReference type="OrthoDB" id="3268479at2"/>
<organism evidence="1 2">
    <name type="scientific">Cutibacterium acnes</name>
    <name type="common">Propionibacterium acnes</name>
    <dbReference type="NCBI Taxonomy" id="1747"/>
    <lineage>
        <taxon>Bacteria</taxon>
        <taxon>Bacillati</taxon>
        <taxon>Actinomycetota</taxon>
        <taxon>Actinomycetes</taxon>
        <taxon>Propionibacteriales</taxon>
        <taxon>Propionibacteriaceae</taxon>
        <taxon>Cutibacterium</taxon>
    </lineage>
</organism>
<dbReference type="InterPro" id="IPR018561">
    <property type="entry name" value="AosR"/>
</dbReference>
<accession>A0A8B2VJ74</accession>
<evidence type="ECO:0000313" key="2">
    <source>
        <dbReference type="Proteomes" id="UP000226191"/>
    </source>
</evidence>
<name>A0A8B2VJ74_CUTAC</name>
<dbReference type="GeneID" id="92857630"/>
<sequence>MRIEGTRNRWIWYLEHVEITGIETALGHYVEALSRLRADPAHSTTEGDPFAFWESQFSGLQEDDEVRRLILPSAYRDDDSADAQFHVDHDAEDVAARWEDAQSLSADVETLHRTGCISMNPVMTQRWLRTVNALRGMMAARLGIIDQVTADEVARAAREELDAEEECVYEWLGLVVEVLVEVELSE</sequence>
<evidence type="ECO:0000313" key="1">
    <source>
        <dbReference type="EMBL" id="PGF32464.1"/>
    </source>
</evidence>
<comment type="caution">
    <text evidence="1">The sequence shown here is derived from an EMBL/GenBank/DDBJ whole genome shotgun (WGS) entry which is preliminary data.</text>
</comment>
<dbReference type="EMBL" id="MVCE01000005">
    <property type="protein sequence ID" value="PGF32464.1"/>
    <property type="molecule type" value="Genomic_DNA"/>
</dbReference>
<reference evidence="1 2" key="1">
    <citation type="submission" date="2017-02" db="EMBL/GenBank/DDBJ databases">
        <title>Prevalence of linear plasmids in Cutibacterium acnes isolates obtained from cancerous prostatic tissue.</title>
        <authorList>
            <person name="Davidsson S."/>
            <person name="Bruggemann H."/>
        </authorList>
    </citation>
    <scope>NUCLEOTIDE SEQUENCE [LARGE SCALE GENOMIC DNA]</scope>
    <source>
        <strain evidence="1 2">11-78</strain>
    </source>
</reference>
<proteinExistence type="predicted"/>
<gene>
    <name evidence="1" type="ORF">B1B09_10120</name>
</gene>